<feature type="region of interest" description="Disordered" evidence="1">
    <location>
        <begin position="1"/>
        <end position="24"/>
    </location>
</feature>
<dbReference type="EMBL" id="VYQC01000014">
    <property type="protein sequence ID" value="KAA9040055.1"/>
    <property type="molecule type" value="Genomic_DNA"/>
</dbReference>
<proteinExistence type="predicted"/>
<name>A0A5N0LI22_9BACE</name>
<comment type="caution">
    <text evidence="3">The sequence shown here is derived from an EMBL/GenBank/DDBJ whole genome shotgun (WGS) entry which is preliminary data.</text>
</comment>
<evidence type="ECO:0000313" key="2">
    <source>
        <dbReference type="EMBL" id="KAA9040055.1"/>
    </source>
</evidence>
<keyword evidence="6" id="KW-1185">Reference proteome</keyword>
<organism evidence="3 6">
    <name type="scientific">Bacteroides xylanisolvens</name>
    <dbReference type="NCBI Taxonomy" id="371601"/>
    <lineage>
        <taxon>Bacteria</taxon>
        <taxon>Pseudomonadati</taxon>
        <taxon>Bacteroidota</taxon>
        <taxon>Bacteroidia</taxon>
        <taxon>Bacteroidales</taxon>
        <taxon>Bacteroidaceae</taxon>
        <taxon>Bacteroides</taxon>
    </lineage>
</organism>
<evidence type="ECO:0000313" key="7">
    <source>
        <dbReference type="Proteomes" id="UP000471447"/>
    </source>
</evidence>
<dbReference type="AlphaFoldDB" id="A0A5N0LI22"/>
<reference evidence="6 7" key="3">
    <citation type="journal article" date="2019" name="Nat. Med.">
        <title>A library of human gut bacterial isolates paired with longitudinal multiomics data enables mechanistic microbiome research.</title>
        <authorList>
            <person name="Poyet M."/>
            <person name="Groussin M."/>
            <person name="Gibbons S.M."/>
            <person name="Avila-Pacheco J."/>
            <person name="Jiang X."/>
            <person name="Kearney S.M."/>
            <person name="Perrotta A.R."/>
            <person name="Berdy B."/>
            <person name="Zhao S."/>
            <person name="Lieberman T.D."/>
            <person name="Swanson P.K."/>
            <person name="Smith M."/>
            <person name="Roesemann S."/>
            <person name="Alexander J.E."/>
            <person name="Rich S.A."/>
            <person name="Livny J."/>
            <person name="Vlamakis H."/>
            <person name="Clish C."/>
            <person name="Bullock K."/>
            <person name="Deik A."/>
            <person name="Scott J."/>
            <person name="Pierce K.A."/>
            <person name="Xavier R.J."/>
            <person name="Alm E.J."/>
        </authorList>
    </citation>
    <scope>NUCLEOTIDE SEQUENCE [LARGE SCALE GENOMIC DNA]</scope>
    <source>
        <strain evidence="4 7">BIOML-A7</strain>
        <strain evidence="3 6">BIOML-A74</strain>
    </source>
</reference>
<dbReference type="EMBL" id="WDES01000028">
    <property type="protein sequence ID" value="KAB6085697.1"/>
    <property type="molecule type" value="Genomic_DNA"/>
</dbReference>
<evidence type="ECO:0000313" key="5">
    <source>
        <dbReference type="Proteomes" id="UP000327007"/>
    </source>
</evidence>
<reference evidence="5" key="1">
    <citation type="journal article" date="2018" name="J. Anim. Genet.">
        <title>Acquired interbacterial defense systems protect against interspecies antagonism in the human gut microbiome.</title>
        <authorList>
            <person name="Ross B.D."/>
            <person name="Verster A.J."/>
            <person name="Radey M.C."/>
            <person name="Schmidtke D.T."/>
            <person name="Pope C.E."/>
            <person name="Hoffman L.R."/>
            <person name="Hajjar A."/>
            <person name="Peterson S.B."/>
            <person name="Borenstein E."/>
            <person name="Mougous J."/>
        </authorList>
    </citation>
    <scope>NUCLEOTIDE SEQUENCE [LARGE SCALE GENOMIC DNA]</scope>
    <source>
        <strain evidence="5">H204</strain>
    </source>
</reference>
<evidence type="ECO:0000313" key="6">
    <source>
        <dbReference type="Proteomes" id="UP000435059"/>
    </source>
</evidence>
<dbReference type="Proteomes" id="UP000327007">
    <property type="component" value="Unassembled WGS sequence"/>
</dbReference>
<accession>A0A5N0LI22</accession>
<dbReference type="Proteomes" id="UP000471447">
    <property type="component" value="Unassembled WGS sequence"/>
</dbReference>
<dbReference type="Proteomes" id="UP000435059">
    <property type="component" value="Unassembled WGS sequence"/>
</dbReference>
<protein>
    <submittedName>
        <fullName evidence="3">Uncharacterized protein</fullName>
    </submittedName>
</protein>
<dbReference type="EMBL" id="WDCG01000002">
    <property type="protein sequence ID" value="KAB6427271.1"/>
    <property type="molecule type" value="Genomic_DNA"/>
</dbReference>
<evidence type="ECO:0000256" key="1">
    <source>
        <dbReference type="SAM" id="MobiDB-lite"/>
    </source>
</evidence>
<gene>
    <name evidence="2" type="ORF">F6S82_20540</name>
    <name evidence="3" type="ORF">GA574_15965</name>
    <name evidence="4" type="ORF">GAZ26_02740</name>
</gene>
<reference evidence="2" key="2">
    <citation type="journal article" date="2019" name="bioRxiv">
        <title>Acquired interbacterial defense systems protect against interspecies antagonism in the human gut microbiome.</title>
        <authorList>
            <person name="Ross B.D."/>
            <person name="Verster A.J."/>
            <person name="Radey M.C."/>
            <person name="Schmidtke D.T."/>
            <person name="Pope C.E."/>
            <person name="Hoffman L.R."/>
            <person name="Hajjar A.M."/>
            <person name="Peterson S.B."/>
            <person name="Borenstein E."/>
            <person name="Mougous J.D."/>
        </authorList>
    </citation>
    <scope>NUCLEOTIDE SEQUENCE</scope>
    <source>
        <strain evidence="2">H204</strain>
    </source>
</reference>
<evidence type="ECO:0000313" key="3">
    <source>
        <dbReference type="EMBL" id="KAB6085697.1"/>
    </source>
</evidence>
<sequence>MQNLHQSHYLDKHNILNKGNENNPKFYSNEIILFYTRQARDKKSIKNEITFIITNIKVTL</sequence>
<reference evidence="2" key="4">
    <citation type="submission" date="2019-09" db="EMBL/GenBank/DDBJ databases">
        <authorList>
            <person name="Ross B.D."/>
            <person name="Verster A.J."/>
            <person name="Radey M.C."/>
            <person name="Schmidtke D.T."/>
            <person name="Pope C.E."/>
            <person name="Hoffman L.R."/>
            <person name="Hajjar A.M."/>
            <person name="Peterson S.B."/>
            <person name="Borenstein E."/>
            <person name="Mougous J.D."/>
        </authorList>
    </citation>
    <scope>NUCLEOTIDE SEQUENCE</scope>
    <source>
        <strain evidence="2">H204</strain>
    </source>
</reference>
<evidence type="ECO:0000313" key="4">
    <source>
        <dbReference type="EMBL" id="KAB6427271.1"/>
    </source>
</evidence>